<dbReference type="Pfam" id="PF25954">
    <property type="entry name" value="Beta-barrel_RND_2"/>
    <property type="match status" value="1"/>
</dbReference>
<accession>A0A1H8Z1Y7</accession>
<dbReference type="InterPro" id="IPR058625">
    <property type="entry name" value="MdtA-like_BSH"/>
</dbReference>
<dbReference type="Gene3D" id="2.40.420.20">
    <property type="match status" value="1"/>
</dbReference>
<dbReference type="InterPro" id="IPR058792">
    <property type="entry name" value="Beta-barrel_RND_2"/>
</dbReference>
<dbReference type="EMBL" id="FOEP01000001">
    <property type="protein sequence ID" value="SEP58277.1"/>
    <property type="molecule type" value="Genomic_DNA"/>
</dbReference>
<dbReference type="NCBIfam" id="TIGR01730">
    <property type="entry name" value="RND_mfp"/>
    <property type="match status" value="1"/>
</dbReference>
<dbReference type="GO" id="GO:0015562">
    <property type="term" value="F:efflux transmembrane transporter activity"/>
    <property type="evidence" value="ECO:0007669"/>
    <property type="project" value="TreeGrafter"/>
</dbReference>
<evidence type="ECO:0000256" key="1">
    <source>
        <dbReference type="ARBA" id="ARBA00009477"/>
    </source>
</evidence>
<dbReference type="Gene3D" id="2.40.30.170">
    <property type="match status" value="1"/>
</dbReference>
<feature type="domain" description="CusB-like beta-barrel" evidence="3">
    <location>
        <begin position="203"/>
        <end position="274"/>
    </location>
</feature>
<dbReference type="InterPro" id="IPR006143">
    <property type="entry name" value="RND_pump_MFP"/>
</dbReference>
<dbReference type="PANTHER" id="PTHR30469">
    <property type="entry name" value="MULTIDRUG RESISTANCE PROTEIN MDTA"/>
    <property type="match status" value="1"/>
</dbReference>
<evidence type="ECO:0000259" key="2">
    <source>
        <dbReference type="Pfam" id="PF25917"/>
    </source>
</evidence>
<dbReference type="AlphaFoldDB" id="A0A1H8Z1Y7"/>
<dbReference type="Proteomes" id="UP000198634">
    <property type="component" value="Unassembled WGS sequence"/>
</dbReference>
<evidence type="ECO:0000313" key="5">
    <source>
        <dbReference type="Proteomes" id="UP000198634"/>
    </source>
</evidence>
<dbReference type="Pfam" id="PF25917">
    <property type="entry name" value="BSH_RND"/>
    <property type="match status" value="1"/>
</dbReference>
<dbReference type="SUPFAM" id="SSF111369">
    <property type="entry name" value="HlyD-like secretion proteins"/>
    <property type="match status" value="1"/>
</dbReference>
<gene>
    <name evidence="4" type="ORF">SAMN04488092_101255</name>
</gene>
<dbReference type="RefSeq" id="WP_090267209.1">
    <property type="nucleotide sequence ID" value="NZ_FOEP01000001.1"/>
</dbReference>
<dbReference type="OrthoDB" id="9813967at2"/>
<dbReference type="GO" id="GO:1990281">
    <property type="term" value="C:efflux pump complex"/>
    <property type="evidence" value="ECO:0007669"/>
    <property type="project" value="TreeGrafter"/>
</dbReference>
<dbReference type="Gene3D" id="1.10.287.470">
    <property type="entry name" value="Helix hairpin bin"/>
    <property type="match status" value="1"/>
</dbReference>
<proteinExistence type="inferred from homology"/>
<name>A0A1H8Z1Y7_9RHOB</name>
<evidence type="ECO:0000313" key="4">
    <source>
        <dbReference type="EMBL" id="SEP58277.1"/>
    </source>
</evidence>
<dbReference type="Gene3D" id="2.40.50.100">
    <property type="match status" value="1"/>
</dbReference>
<dbReference type="PROSITE" id="PS51257">
    <property type="entry name" value="PROKAR_LIPOPROTEIN"/>
    <property type="match status" value="1"/>
</dbReference>
<evidence type="ECO:0000259" key="3">
    <source>
        <dbReference type="Pfam" id="PF25954"/>
    </source>
</evidence>
<protein>
    <submittedName>
        <fullName evidence="4">RND family efflux transporter, MFP subunit</fullName>
    </submittedName>
</protein>
<comment type="similarity">
    <text evidence="1">Belongs to the membrane fusion protein (MFP) (TC 8.A.1) family.</text>
</comment>
<reference evidence="4 5" key="1">
    <citation type="submission" date="2016-10" db="EMBL/GenBank/DDBJ databases">
        <authorList>
            <person name="de Groot N.N."/>
        </authorList>
    </citation>
    <scope>NUCLEOTIDE SEQUENCE [LARGE SCALE GENOMIC DNA]</scope>
    <source>
        <strain evidence="4 5">DSM 22007</strain>
    </source>
</reference>
<organism evidence="4 5">
    <name type="scientific">Thalassovita taeanensis</name>
    <dbReference type="NCBI Taxonomy" id="657014"/>
    <lineage>
        <taxon>Bacteria</taxon>
        <taxon>Pseudomonadati</taxon>
        <taxon>Pseudomonadota</taxon>
        <taxon>Alphaproteobacteria</taxon>
        <taxon>Rhodobacterales</taxon>
        <taxon>Roseobacteraceae</taxon>
        <taxon>Thalassovita</taxon>
    </lineage>
</organism>
<sequence length="353" mass="37344">MRKLVVLLALAVLAGCKEEEAHVEFVPRPVVSEIIQANPIEAREFTGTVAAVFETDLGFQAAGRMIRRPVSVGDVVTRGTVLAELDPADLENTRRAALAGVTAAEVRLETAQRTAERVRELAARGIASVSKQELAEQALSAAKAEQDRSQAVLLKAEDARSFATLVAPVNGVVTQAFAEAGTVVSSGQAVVRLAGTARREAVIDLPESAIEALGRNAAFDIRLRSSPTIRTSGRVSEIEPVADTATRTRRVHLELADQPEAMRLGALVLVRLTGGGEQIVSMPTTALIGSGQPPRVWRVSRPDGQVSAVPITVAPLDDGLLRVLSGVTPGDEIVIKGVNSLKDGQMVGERVQE</sequence>
<dbReference type="STRING" id="657014.SAMN04488092_101255"/>
<dbReference type="PANTHER" id="PTHR30469:SF15">
    <property type="entry name" value="HLYD FAMILY OF SECRETION PROTEINS"/>
    <property type="match status" value="1"/>
</dbReference>
<feature type="domain" description="Multidrug resistance protein MdtA-like barrel-sandwich hybrid" evidence="2">
    <location>
        <begin position="57"/>
        <end position="189"/>
    </location>
</feature>
<keyword evidence="5" id="KW-1185">Reference proteome</keyword>